<dbReference type="Gene3D" id="3.10.450.10">
    <property type="match status" value="1"/>
</dbReference>
<evidence type="ECO:0000256" key="1">
    <source>
        <dbReference type="SAM" id="SignalP"/>
    </source>
</evidence>
<dbReference type="EMBL" id="CMVM020000190">
    <property type="status" value="NOT_ANNOTATED_CDS"/>
    <property type="molecule type" value="Genomic_DNA"/>
</dbReference>
<dbReference type="InterPro" id="IPR000010">
    <property type="entry name" value="Cystatin_dom"/>
</dbReference>
<dbReference type="GO" id="GO:0004869">
    <property type="term" value="F:cysteine-type endopeptidase inhibitor activity"/>
    <property type="evidence" value="ECO:0007669"/>
    <property type="project" value="InterPro"/>
</dbReference>
<name>A0A8R1Y321_ONCVO</name>
<keyword evidence="4" id="KW-1185">Reference proteome</keyword>
<dbReference type="AlphaFoldDB" id="A0A8R1Y321"/>
<feature type="signal peptide" evidence="1">
    <location>
        <begin position="1"/>
        <end position="29"/>
    </location>
</feature>
<sequence length="128" mass="14611">MQIYFLISTIFEMLRLIVLSAIFVSFSNGQYENDSDVKDVIDDSLLMINAKMKSKFLYKLEKIVKAHVLVVESTIYDLVLRLAPTSCKMKGLKRSSIGKCKRNMKQKPKDVALRISESMTGKLTVELK</sequence>
<evidence type="ECO:0000313" key="3">
    <source>
        <dbReference type="EnsemblMetazoa" id="OVOC7188.1"/>
    </source>
</evidence>
<dbReference type="Pfam" id="PF00031">
    <property type="entry name" value="Cystatin"/>
    <property type="match status" value="1"/>
</dbReference>
<reference evidence="3" key="2">
    <citation type="submission" date="2022-06" db="UniProtKB">
        <authorList>
            <consortium name="EnsemblMetazoa"/>
        </authorList>
    </citation>
    <scope>IDENTIFICATION</scope>
</reference>
<dbReference type="Proteomes" id="UP000024404">
    <property type="component" value="Unassembled WGS sequence"/>
</dbReference>
<dbReference type="EnsemblMetazoa" id="OVOC7188.1">
    <property type="protein sequence ID" value="OVOC7188.1"/>
    <property type="gene ID" value="WBGene00243997"/>
</dbReference>
<dbReference type="CDD" id="cd00042">
    <property type="entry name" value="CY"/>
    <property type="match status" value="1"/>
</dbReference>
<feature type="domain" description="Cystatin" evidence="2">
    <location>
        <begin position="33"/>
        <end position="95"/>
    </location>
</feature>
<feature type="chain" id="PRO_5035765791" evidence="1">
    <location>
        <begin position="30"/>
        <end position="128"/>
    </location>
</feature>
<accession>A0A8R1Y321</accession>
<evidence type="ECO:0000313" key="4">
    <source>
        <dbReference type="Proteomes" id="UP000024404"/>
    </source>
</evidence>
<dbReference type="SUPFAM" id="SSF54403">
    <property type="entry name" value="Cystatin/monellin"/>
    <property type="match status" value="1"/>
</dbReference>
<keyword evidence="1" id="KW-0732">Signal</keyword>
<reference evidence="4" key="1">
    <citation type="submission" date="2013-10" db="EMBL/GenBank/DDBJ databases">
        <title>Genome sequencing of Onchocerca volvulus.</title>
        <authorList>
            <person name="Cotton J."/>
            <person name="Tsai J."/>
            <person name="Stanley E."/>
            <person name="Tracey A."/>
            <person name="Holroyd N."/>
            <person name="Lustigman S."/>
            <person name="Berriman M."/>
        </authorList>
    </citation>
    <scope>NUCLEOTIDE SEQUENCE</scope>
</reference>
<organism evidence="3 4">
    <name type="scientific">Onchocerca volvulus</name>
    <dbReference type="NCBI Taxonomy" id="6282"/>
    <lineage>
        <taxon>Eukaryota</taxon>
        <taxon>Metazoa</taxon>
        <taxon>Ecdysozoa</taxon>
        <taxon>Nematoda</taxon>
        <taxon>Chromadorea</taxon>
        <taxon>Rhabditida</taxon>
        <taxon>Spirurina</taxon>
        <taxon>Spiruromorpha</taxon>
        <taxon>Filarioidea</taxon>
        <taxon>Onchocercidae</taxon>
        <taxon>Onchocerca</taxon>
    </lineage>
</organism>
<proteinExistence type="predicted"/>
<protein>
    <submittedName>
        <fullName evidence="3">Cystatin domain-containing protein</fullName>
    </submittedName>
</protein>
<evidence type="ECO:0000259" key="2">
    <source>
        <dbReference type="Pfam" id="PF00031"/>
    </source>
</evidence>
<dbReference type="InterPro" id="IPR046350">
    <property type="entry name" value="Cystatin_sf"/>
</dbReference>